<sequence>MEKAWEVLKLDQKVKEARIQQKVILEETRLLLDEKCQVQADTKFMLDHLTNKTEEYRREITKLWDDYAQESGEIQRKRQELASKYAKQTSELQKQLLEKEKKEFDLKQQLRAMRDISLVKEKQDRELEALREELKKARAETMAKAYAQYLQEKASMEKQLSEPDVSQLERRERRKMKKRTQALEAEAGKVARECCQDLLQENQCAHRNLMQQSQKYQEVQATLNCLQNLKQQLQQEQWYTECLIRGRQRLQHKECSKDQKKFPSLGAKSKINLQSS</sequence>
<feature type="region of interest" description="Disordered" evidence="3">
    <location>
        <begin position="255"/>
        <end position="276"/>
    </location>
</feature>
<evidence type="ECO:0000313" key="6">
    <source>
        <dbReference type="Proteomes" id="UP000558488"/>
    </source>
</evidence>
<evidence type="ECO:0000256" key="2">
    <source>
        <dbReference type="SAM" id="Coils"/>
    </source>
</evidence>
<dbReference type="Pfam" id="PF14988">
    <property type="entry name" value="DUF4515"/>
    <property type="match status" value="1"/>
</dbReference>
<dbReference type="AlphaFoldDB" id="A0A7J7ZG44"/>
<dbReference type="PANTHER" id="PTHR14845">
    <property type="entry name" value="COILED-COIL DOMAIN-CONTAINING 166"/>
    <property type="match status" value="1"/>
</dbReference>
<keyword evidence="1 2" id="KW-0175">Coiled coil</keyword>
<accession>A0A7J7ZG44</accession>
<organism evidence="5 6">
    <name type="scientific">Pipistrellus kuhlii</name>
    <name type="common">Kuhl's pipistrelle</name>
    <dbReference type="NCBI Taxonomy" id="59472"/>
    <lineage>
        <taxon>Eukaryota</taxon>
        <taxon>Metazoa</taxon>
        <taxon>Chordata</taxon>
        <taxon>Craniata</taxon>
        <taxon>Vertebrata</taxon>
        <taxon>Euteleostomi</taxon>
        <taxon>Mammalia</taxon>
        <taxon>Eutheria</taxon>
        <taxon>Laurasiatheria</taxon>
        <taxon>Chiroptera</taxon>
        <taxon>Yangochiroptera</taxon>
        <taxon>Vespertilionidae</taxon>
        <taxon>Pipistrellus</taxon>
    </lineage>
</organism>
<proteinExistence type="predicted"/>
<evidence type="ECO:0000313" key="5">
    <source>
        <dbReference type="EMBL" id="KAF6373151.1"/>
    </source>
</evidence>
<feature type="coiled-coil region" evidence="2">
    <location>
        <begin position="113"/>
        <end position="236"/>
    </location>
</feature>
<name>A0A7J7ZG44_PIPKU</name>
<dbReference type="EMBL" id="JACAGB010000003">
    <property type="protein sequence ID" value="KAF6373151.1"/>
    <property type="molecule type" value="Genomic_DNA"/>
</dbReference>
<reference evidence="5 6" key="1">
    <citation type="journal article" date="2020" name="Nature">
        <title>Six reference-quality genomes reveal evolution of bat adaptations.</title>
        <authorList>
            <person name="Jebb D."/>
            <person name="Huang Z."/>
            <person name="Pippel M."/>
            <person name="Hughes G.M."/>
            <person name="Lavrichenko K."/>
            <person name="Devanna P."/>
            <person name="Winkler S."/>
            <person name="Jermiin L.S."/>
            <person name="Skirmuntt E.C."/>
            <person name="Katzourakis A."/>
            <person name="Burkitt-Gray L."/>
            <person name="Ray D.A."/>
            <person name="Sullivan K.A.M."/>
            <person name="Roscito J.G."/>
            <person name="Kirilenko B.M."/>
            <person name="Davalos L.M."/>
            <person name="Corthals A.P."/>
            <person name="Power M.L."/>
            <person name="Jones G."/>
            <person name="Ransome R.D."/>
            <person name="Dechmann D.K.N."/>
            <person name="Locatelli A.G."/>
            <person name="Puechmaille S.J."/>
            <person name="Fedrigo O."/>
            <person name="Jarvis E.D."/>
            <person name="Hiller M."/>
            <person name="Vernes S.C."/>
            <person name="Myers E.W."/>
            <person name="Teeling E.C."/>
        </authorList>
    </citation>
    <scope>NUCLEOTIDE SEQUENCE [LARGE SCALE GENOMIC DNA]</scope>
    <source>
        <strain evidence="5">MPipKuh1</strain>
        <tissue evidence="5">Flight muscle</tissue>
    </source>
</reference>
<evidence type="ECO:0000256" key="1">
    <source>
        <dbReference type="ARBA" id="ARBA00023054"/>
    </source>
</evidence>
<dbReference type="InterPro" id="IPR032777">
    <property type="entry name" value="DUF4515"/>
</dbReference>
<evidence type="ECO:0000256" key="3">
    <source>
        <dbReference type="SAM" id="MobiDB-lite"/>
    </source>
</evidence>
<protein>
    <submittedName>
        <fullName evidence="5">Coiled-coil domain containing 121</fullName>
    </submittedName>
</protein>
<gene>
    <name evidence="5" type="ORF">mPipKuh1_002160</name>
</gene>
<keyword evidence="6" id="KW-1185">Reference proteome</keyword>
<evidence type="ECO:0000259" key="4">
    <source>
        <dbReference type="Pfam" id="PF14988"/>
    </source>
</evidence>
<feature type="domain" description="DUF4515" evidence="4">
    <location>
        <begin position="41"/>
        <end position="243"/>
    </location>
</feature>
<dbReference type="Proteomes" id="UP000558488">
    <property type="component" value="Unassembled WGS sequence"/>
</dbReference>
<dbReference type="PANTHER" id="PTHR14845:SF3">
    <property type="entry name" value="COILED-COIL DOMAIN CONTAINING 121, RETROGENE 1"/>
    <property type="match status" value="1"/>
</dbReference>
<comment type="caution">
    <text evidence="5">The sequence shown here is derived from an EMBL/GenBank/DDBJ whole genome shotgun (WGS) entry which is preliminary data.</text>
</comment>